<dbReference type="SUPFAM" id="SSF53955">
    <property type="entry name" value="Lysozyme-like"/>
    <property type="match status" value="1"/>
</dbReference>
<proteinExistence type="inferred from homology"/>
<dbReference type="InterPro" id="IPR009647">
    <property type="entry name" value="PBP_C"/>
</dbReference>
<evidence type="ECO:0000256" key="3">
    <source>
        <dbReference type="ARBA" id="ARBA00007090"/>
    </source>
</evidence>
<keyword evidence="17" id="KW-1185">Reference proteome</keyword>
<evidence type="ECO:0000259" key="13">
    <source>
        <dbReference type="Pfam" id="PF00905"/>
    </source>
</evidence>
<feature type="domain" description="Penicillin-binding protein transpeptidase" evidence="13">
    <location>
        <begin position="269"/>
        <end position="508"/>
    </location>
</feature>
<dbReference type="EMBL" id="JBHSBU010000001">
    <property type="protein sequence ID" value="MFC4160511.1"/>
    <property type="molecule type" value="Genomic_DNA"/>
</dbReference>
<evidence type="ECO:0000313" key="16">
    <source>
        <dbReference type="EMBL" id="MFC4160511.1"/>
    </source>
</evidence>
<dbReference type="Proteomes" id="UP001595791">
    <property type="component" value="Unassembled WGS sequence"/>
</dbReference>
<dbReference type="PANTHER" id="PTHR32282">
    <property type="entry name" value="BINDING PROTEIN TRANSPEPTIDASE, PUTATIVE-RELATED"/>
    <property type="match status" value="1"/>
</dbReference>
<protein>
    <recommendedName>
        <fullName evidence="11">peptidoglycan glycosyltransferase</fullName>
        <ecNumber evidence="11">2.4.99.28</ecNumber>
    </recommendedName>
</protein>
<evidence type="ECO:0000256" key="4">
    <source>
        <dbReference type="ARBA" id="ARBA00007739"/>
    </source>
</evidence>
<dbReference type="Pfam" id="PF00905">
    <property type="entry name" value="Transpeptidase"/>
    <property type="match status" value="1"/>
</dbReference>
<dbReference type="Pfam" id="PF00912">
    <property type="entry name" value="Transgly"/>
    <property type="match status" value="1"/>
</dbReference>
<comment type="subcellular location">
    <subcellularLocation>
        <location evidence="1">Cell inner membrane</location>
        <topology evidence="1">Single-pass membrane protein</topology>
    </subcellularLocation>
</comment>
<comment type="catalytic activity">
    <reaction evidence="12">
        <text>[GlcNAc-(1-&gt;4)-Mur2Ac(oyl-L-Ala-gamma-D-Glu-L-Lys-D-Ala-D-Ala)](n)-di-trans,octa-cis-undecaprenyl diphosphate + beta-D-GlcNAc-(1-&gt;4)-Mur2Ac(oyl-L-Ala-gamma-D-Glu-L-Lys-D-Ala-D-Ala)-di-trans,octa-cis-undecaprenyl diphosphate = [GlcNAc-(1-&gt;4)-Mur2Ac(oyl-L-Ala-gamma-D-Glu-L-Lys-D-Ala-D-Ala)](n+1)-di-trans,octa-cis-undecaprenyl diphosphate + di-trans,octa-cis-undecaprenyl diphosphate + H(+)</text>
        <dbReference type="Rhea" id="RHEA:23708"/>
        <dbReference type="Rhea" id="RHEA-COMP:9602"/>
        <dbReference type="Rhea" id="RHEA-COMP:9603"/>
        <dbReference type="ChEBI" id="CHEBI:15378"/>
        <dbReference type="ChEBI" id="CHEBI:58405"/>
        <dbReference type="ChEBI" id="CHEBI:60033"/>
        <dbReference type="ChEBI" id="CHEBI:78435"/>
        <dbReference type="EC" id="2.4.99.28"/>
    </reaction>
</comment>
<dbReference type="SUPFAM" id="SSF56601">
    <property type="entry name" value="beta-lactamase/transpeptidase-like"/>
    <property type="match status" value="1"/>
</dbReference>
<comment type="caution">
    <text evidence="16">The sequence shown here is derived from an EMBL/GenBank/DDBJ whole genome shotgun (WGS) entry which is preliminary data.</text>
</comment>
<keyword evidence="6" id="KW-0645">Protease</keyword>
<evidence type="ECO:0000256" key="6">
    <source>
        <dbReference type="ARBA" id="ARBA00022670"/>
    </source>
</evidence>
<keyword evidence="5" id="KW-0121">Carboxypeptidase</keyword>
<comment type="similarity">
    <text evidence="3">In the C-terminal section; belongs to the transpeptidase family.</text>
</comment>
<organism evidence="16 17">
    <name type="scientific">Chitinimonas lacunae</name>
    <dbReference type="NCBI Taxonomy" id="1963018"/>
    <lineage>
        <taxon>Bacteria</taxon>
        <taxon>Pseudomonadati</taxon>
        <taxon>Pseudomonadota</taxon>
        <taxon>Betaproteobacteria</taxon>
        <taxon>Neisseriales</taxon>
        <taxon>Chitinibacteraceae</taxon>
        <taxon>Chitinimonas</taxon>
    </lineage>
</organism>
<evidence type="ECO:0000256" key="7">
    <source>
        <dbReference type="ARBA" id="ARBA00022676"/>
    </source>
</evidence>
<keyword evidence="9" id="KW-0378">Hydrolase</keyword>
<dbReference type="InterPro" id="IPR001460">
    <property type="entry name" value="PCN-bd_Tpept"/>
</dbReference>
<dbReference type="Gene3D" id="3.40.710.10">
    <property type="entry name" value="DD-peptidase/beta-lactamase superfamily"/>
    <property type="match status" value="1"/>
</dbReference>
<keyword evidence="7" id="KW-0328">Glycosyltransferase</keyword>
<keyword evidence="10" id="KW-0511">Multifunctional enzyme</keyword>
<keyword evidence="8" id="KW-0808">Transferase</keyword>
<evidence type="ECO:0000256" key="1">
    <source>
        <dbReference type="ARBA" id="ARBA00004377"/>
    </source>
</evidence>
<gene>
    <name evidence="16" type="primary">pbpC</name>
    <name evidence="16" type="ORF">ACFOW7_14305</name>
</gene>
<dbReference type="InterPro" id="IPR050396">
    <property type="entry name" value="Glycosyltr_51/Transpeptidase"/>
</dbReference>
<name>A0ABV8MTU2_9NEIS</name>
<evidence type="ECO:0000256" key="11">
    <source>
        <dbReference type="ARBA" id="ARBA00044770"/>
    </source>
</evidence>
<feature type="domain" description="Penicillin-binding C-terminal" evidence="15">
    <location>
        <begin position="586"/>
        <end position="664"/>
    </location>
</feature>
<comment type="pathway">
    <text evidence="2">Cell wall biogenesis; peptidoglycan biosynthesis.</text>
</comment>
<evidence type="ECO:0000259" key="15">
    <source>
        <dbReference type="Pfam" id="PF06832"/>
    </source>
</evidence>
<dbReference type="InterPro" id="IPR012338">
    <property type="entry name" value="Beta-lactam/transpept-like"/>
</dbReference>
<comment type="similarity">
    <text evidence="4">In the N-terminal section; belongs to the glycosyltransferase 51 family.</text>
</comment>
<accession>A0ABV8MTU2</accession>
<dbReference type="InterPro" id="IPR011815">
    <property type="entry name" value="PBP_1c"/>
</dbReference>
<evidence type="ECO:0000256" key="2">
    <source>
        <dbReference type="ARBA" id="ARBA00004752"/>
    </source>
</evidence>
<dbReference type="PANTHER" id="PTHR32282:SF15">
    <property type="entry name" value="PENICILLIN-BINDING PROTEIN 1C"/>
    <property type="match status" value="1"/>
</dbReference>
<evidence type="ECO:0000256" key="8">
    <source>
        <dbReference type="ARBA" id="ARBA00022679"/>
    </source>
</evidence>
<dbReference type="NCBIfam" id="TIGR02073">
    <property type="entry name" value="PBP_1c"/>
    <property type="match status" value="1"/>
</dbReference>
<dbReference type="EC" id="2.4.99.28" evidence="11"/>
<evidence type="ECO:0000256" key="10">
    <source>
        <dbReference type="ARBA" id="ARBA00023268"/>
    </source>
</evidence>
<dbReference type="Pfam" id="PF06832">
    <property type="entry name" value="BiPBP_C"/>
    <property type="match status" value="1"/>
</dbReference>
<evidence type="ECO:0000313" key="17">
    <source>
        <dbReference type="Proteomes" id="UP001595791"/>
    </source>
</evidence>
<feature type="domain" description="Glycosyl transferase family 51" evidence="14">
    <location>
        <begin position="28"/>
        <end position="184"/>
    </location>
</feature>
<dbReference type="Gene3D" id="1.10.3810.10">
    <property type="entry name" value="Biosynthetic peptidoglycan transglycosylase-like"/>
    <property type="match status" value="1"/>
</dbReference>
<evidence type="ECO:0000259" key="14">
    <source>
        <dbReference type="Pfam" id="PF00912"/>
    </source>
</evidence>
<evidence type="ECO:0000256" key="9">
    <source>
        <dbReference type="ARBA" id="ARBA00022801"/>
    </source>
</evidence>
<evidence type="ECO:0000256" key="5">
    <source>
        <dbReference type="ARBA" id="ARBA00022645"/>
    </source>
</evidence>
<dbReference type="InterPro" id="IPR023346">
    <property type="entry name" value="Lysozyme-like_dom_sf"/>
</dbReference>
<sequence length="671" mass="71876">MRAAHRSSEAYLLDRHGELIQISRSDFQQRRLDWVPLEAISPALLDTLLLAEDRQFYSHGGVDWSAMAGALRDSTLGERRGASTLTMQLAGLLDPALRTGSGGRSLGQKFGQMRAAWRIEAGWQKSQILEAYLNLATFRGEQQGVDAAARLLLGRAPHALDRRDSLLLVSLLPAPNASARQVGERACRLAARIADAPTCPVLRAYIDAVLTTPRQPPPTPALAPELPVLLKPVAGQRLQTSLDASLQRLVRTVLREQIGALTGRNVRDGAAVVLDNQSGEVLAWVGRRDDGGSARFVDAVMAPRQAGSTLKPLLYGQAIERRLLTAASLLDDSPLSIDTGAGAYTPQNYDHLFRGPVSVRRALASSLNIPAVRTAQLLGLEPFRQQLQAFGLNLPAPAAHYGYGLALGAAEVSLIDLANAYRALARAGHWSPYRLTPGAALAGRTVLSPQASWIVADMLADRAARAPAFGLDNPLGVPGWAAVKTGTSKDMRDNWAVGFSERHTVAVWIGNADGEPMWDVSGVSGAAPAWHSIMTALLASGPSAPPAPPPGLSERTVQFVPALEPSRREWFIAGTELEQVELAAALHGPAIVYPTHGTMLALDPDIPAERQRVVFRASGIAARWRLDGQLLTAPAGPYFWAPTPGRHVLALCDASGRELARVAFEVRGRPA</sequence>
<evidence type="ECO:0000256" key="12">
    <source>
        <dbReference type="ARBA" id="ARBA00049902"/>
    </source>
</evidence>
<dbReference type="InterPro" id="IPR001264">
    <property type="entry name" value="Glyco_trans_51"/>
</dbReference>
<reference evidence="17" key="1">
    <citation type="journal article" date="2019" name="Int. J. Syst. Evol. Microbiol.">
        <title>The Global Catalogue of Microorganisms (GCM) 10K type strain sequencing project: providing services to taxonomists for standard genome sequencing and annotation.</title>
        <authorList>
            <consortium name="The Broad Institute Genomics Platform"/>
            <consortium name="The Broad Institute Genome Sequencing Center for Infectious Disease"/>
            <person name="Wu L."/>
            <person name="Ma J."/>
        </authorList>
    </citation>
    <scope>NUCLEOTIDE SEQUENCE [LARGE SCALE GENOMIC DNA]</scope>
    <source>
        <strain evidence="17">LMG 29894</strain>
    </source>
</reference>
<dbReference type="InterPro" id="IPR036950">
    <property type="entry name" value="PBP_transglycosylase"/>
</dbReference>
<dbReference type="RefSeq" id="WP_378165420.1">
    <property type="nucleotide sequence ID" value="NZ_JBHSBU010000001.1"/>
</dbReference>